<dbReference type="PANTHER" id="PTHR37953">
    <property type="entry name" value="UPF0127 PROTEIN MJ1496"/>
    <property type="match status" value="1"/>
</dbReference>
<dbReference type="Gene3D" id="2.60.120.1140">
    <property type="entry name" value="Protein of unknown function DUF192"/>
    <property type="match status" value="1"/>
</dbReference>
<reference evidence="1 2" key="1">
    <citation type="journal article" date="2017" name="BMC Genomics">
        <title>Genomic analysis of methanogenic archaea reveals a shift towards energy conservation.</title>
        <authorList>
            <person name="Gilmore S.P."/>
            <person name="Henske J.K."/>
            <person name="Sexton J.A."/>
            <person name="Solomon K.V."/>
            <person name="Seppala S."/>
            <person name="Yoo J.I."/>
            <person name="Huyett L.M."/>
            <person name="Pressman A."/>
            <person name="Cogan J.Z."/>
            <person name="Kivenson V."/>
            <person name="Peng X."/>
            <person name="Tan Y."/>
            <person name="Valentine D.L."/>
            <person name="O'Malley M.A."/>
        </authorList>
    </citation>
    <scope>NUCLEOTIDE SEQUENCE [LARGE SCALE GENOMIC DNA]</scope>
    <source>
        <strain evidence="1 2">M.o.H.</strain>
    </source>
</reference>
<comment type="caution">
    <text evidence="1">The sequence shown here is derived from an EMBL/GenBank/DDBJ whole genome shotgun (WGS) entry which is preliminary data.</text>
</comment>
<proteinExistence type="predicted"/>
<accession>A0A2A2H0Z3</accession>
<dbReference type="AlphaFoldDB" id="A0A2A2H0Z3"/>
<protein>
    <submittedName>
        <fullName evidence="1">Uncharacterized protein</fullName>
    </submittedName>
</protein>
<sequence>MQNYPNSKHIIVMNRTKSTVLGESEIADTFFSRLMGTMFKKELKRGLILKLPSNRSRSGSAIHMFFVRFPLDIIFADADKKVVDIISIDPWKTYTPKNPAKYVIEMKKGTIGSSGTEIGDELDFTCENAK</sequence>
<dbReference type="OrthoDB" id="64208at2157"/>
<name>A0A2A2H0Z3_METBR</name>
<organism evidence="1 2">
    <name type="scientific">Methanobacterium bryantii</name>
    <dbReference type="NCBI Taxonomy" id="2161"/>
    <lineage>
        <taxon>Archaea</taxon>
        <taxon>Methanobacteriati</taxon>
        <taxon>Methanobacteriota</taxon>
        <taxon>Methanomada group</taxon>
        <taxon>Methanobacteria</taxon>
        <taxon>Methanobacteriales</taxon>
        <taxon>Methanobacteriaceae</taxon>
        <taxon>Methanobacterium</taxon>
    </lineage>
</organism>
<keyword evidence="2" id="KW-1185">Reference proteome</keyword>
<dbReference type="EMBL" id="LMVM01000040">
    <property type="protein sequence ID" value="PAV03081.1"/>
    <property type="molecule type" value="Genomic_DNA"/>
</dbReference>
<dbReference type="Proteomes" id="UP000217784">
    <property type="component" value="Unassembled WGS sequence"/>
</dbReference>
<dbReference type="InterPro" id="IPR003795">
    <property type="entry name" value="DUF192"/>
</dbReference>
<evidence type="ECO:0000313" key="2">
    <source>
        <dbReference type="Proteomes" id="UP000217784"/>
    </source>
</evidence>
<evidence type="ECO:0000313" key="1">
    <source>
        <dbReference type="EMBL" id="PAV03081.1"/>
    </source>
</evidence>
<dbReference type="InterPro" id="IPR038695">
    <property type="entry name" value="Saro_0823-like_sf"/>
</dbReference>
<gene>
    <name evidence="1" type="ORF">ASJ80_07365</name>
</gene>
<dbReference type="RefSeq" id="WP_069583782.1">
    <property type="nucleotide sequence ID" value="NZ_LMVM01000040.1"/>
</dbReference>
<dbReference type="PANTHER" id="PTHR37953:SF1">
    <property type="entry name" value="UPF0127 PROTEIN MJ1496"/>
    <property type="match status" value="1"/>
</dbReference>
<dbReference type="Pfam" id="PF02643">
    <property type="entry name" value="DUF192"/>
    <property type="match status" value="1"/>
</dbReference>